<organism evidence="1 2">
    <name type="scientific">Thalassiosira oceanica</name>
    <name type="common">Marine diatom</name>
    <dbReference type="NCBI Taxonomy" id="159749"/>
    <lineage>
        <taxon>Eukaryota</taxon>
        <taxon>Sar</taxon>
        <taxon>Stramenopiles</taxon>
        <taxon>Ochrophyta</taxon>
        <taxon>Bacillariophyta</taxon>
        <taxon>Coscinodiscophyceae</taxon>
        <taxon>Thalassiosirophycidae</taxon>
        <taxon>Thalassiosirales</taxon>
        <taxon>Thalassiosiraceae</taxon>
        <taxon>Thalassiosira</taxon>
    </lineage>
</organism>
<dbReference type="AlphaFoldDB" id="K0R6U4"/>
<dbReference type="Proteomes" id="UP000266841">
    <property type="component" value="Unassembled WGS sequence"/>
</dbReference>
<keyword evidence="2" id="KW-1185">Reference proteome</keyword>
<evidence type="ECO:0000313" key="2">
    <source>
        <dbReference type="Proteomes" id="UP000266841"/>
    </source>
</evidence>
<feature type="non-terminal residue" evidence="1">
    <location>
        <position position="1"/>
    </location>
</feature>
<comment type="caution">
    <text evidence="1">The sequence shown here is derived from an EMBL/GenBank/DDBJ whole genome shotgun (WGS) entry which is preliminary data.</text>
</comment>
<sequence length="68" mass="7104">HKDLGPRSTMSCVPVGVPVADDGAEACANCGKHGSDAVKLKDCTACRLVKVKDNFWRFCLALCLAPGG</sequence>
<name>K0R6U4_THAOC</name>
<accession>K0R6U4</accession>
<gene>
    <name evidence="1" type="ORF">THAOC_37065</name>
</gene>
<proteinExistence type="predicted"/>
<dbReference type="EMBL" id="AGNL01049745">
    <property type="protein sequence ID" value="EJK44396.1"/>
    <property type="molecule type" value="Genomic_DNA"/>
</dbReference>
<protein>
    <submittedName>
        <fullName evidence="1">Uncharacterized protein</fullName>
    </submittedName>
</protein>
<evidence type="ECO:0000313" key="1">
    <source>
        <dbReference type="EMBL" id="EJK44396.1"/>
    </source>
</evidence>
<reference evidence="1 2" key="1">
    <citation type="journal article" date="2012" name="Genome Biol.">
        <title>Genome and low-iron response of an oceanic diatom adapted to chronic iron limitation.</title>
        <authorList>
            <person name="Lommer M."/>
            <person name="Specht M."/>
            <person name="Roy A.S."/>
            <person name="Kraemer L."/>
            <person name="Andreson R."/>
            <person name="Gutowska M.A."/>
            <person name="Wolf J."/>
            <person name="Bergner S.V."/>
            <person name="Schilhabel M.B."/>
            <person name="Klostermeier U.C."/>
            <person name="Beiko R.G."/>
            <person name="Rosenstiel P."/>
            <person name="Hippler M."/>
            <person name="Laroche J."/>
        </authorList>
    </citation>
    <scope>NUCLEOTIDE SEQUENCE [LARGE SCALE GENOMIC DNA]</scope>
    <source>
        <strain evidence="1 2">CCMP1005</strain>
    </source>
</reference>